<name>A0AAD2E486_9LAMI</name>
<accession>A0AAD2E486</accession>
<dbReference type="EMBL" id="OU503048">
    <property type="protein sequence ID" value="CAI9774221.1"/>
    <property type="molecule type" value="Genomic_DNA"/>
</dbReference>
<organism evidence="1 2">
    <name type="scientific">Fraxinus pennsylvanica</name>
    <dbReference type="NCBI Taxonomy" id="56036"/>
    <lineage>
        <taxon>Eukaryota</taxon>
        <taxon>Viridiplantae</taxon>
        <taxon>Streptophyta</taxon>
        <taxon>Embryophyta</taxon>
        <taxon>Tracheophyta</taxon>
        <taxon>Spermatophyta</taxon>
        <taxon>Magnoliopsida</taxon>
        <taxon>eudicotyledons</taxon>
        <taxon>Gunneridae</taxon>
        <taxon>Pentapetalae</taxon>
        <taxon>asterids</taxon>
        <taxon>lamiids</taxon>
        <taxon>Lamiales</taxon>
        <taxon>Oleaceae</taxon>
        <taxon>Oleeae</taxon>
        <taxon>Fraxinus</taxon>
    </lineage>
</organism>
<sequence length="195" mass="22308">MCRERNRELIISENIRNHTRAKQKDERNISSVSGTREVDYSAKHINSSWDNPESSFLRCDAEGTTSRRIDTDENFCYLVETQIKESFCQVEDGLTALLAKCLESDSKNAVLSSHLLKLRQEAREVLYGGFGFIPDISSLQRWLEIAWERGVVNILAFPLANIKGDQVLIDWVWNYVSGYNPIQYGNQRAVFSGKP</sequence>
<proteinExistence type="predicted"/>
<protein>
    <submittedName>
        <fullName evidence="1">Uncharacterized protein</fullName>
    </submittedName>
</protein>
<evidence type="ECO:0000313" key="1">
    <source>
        <dbReference type="EMBL" id="CAI9774221.1"/>
    </source>
</evidence>
<dbReference type="Proteomes" id="UP000834106">
    <property type="component" value="Chromosome 13"/>
</dbReference>
<evidence type="ECO:0000313" key="2">
    <source>
        <dbReference type="Proteomes" id="UP000834106"/>
    </source>
</evidence>
<dbReference type="AlphaFoldDB" id="A0AAD2E486"/>
<keyword evidence="2" id="KW-1185">Reference proteome</keyword>
<gene>
    <name evidence="1" type="ORF">FPE_LOCUS21651</name>
</gene>
<reference evidence="1" key="1">
    <citation type="submission" date="2023-05" db="EMBL/GenBank/DDBJ databases">
        <authorList>
            <person name="Huff M."/>
        </authorList>
    </citation>
    <scope>NUCLEOTIDE SEQUENCE</scope>
</reference>